<protein>
    <submittedName>
        <fullName evidence="12">Molybdate transport system ATP-binding protein</fullName>
    </submittedName>
</protein>
<dbReference type="Gene3D" id="2.40.50.100">
    <property type="match status" value="1"/>
</dbReference>
<evidence type="ECO:0000256" key="4">
    <source>
        <dbReference type="ARBA" id="ARBA00022519"/>
    </source>
</evidence>
<dbReference type="PANTHER" id="PTHR43514:SF10">
    <property type="entry name" value="MOLYBDENUM IMPORT ATP-BINDING PROTEIN MODC 2"/>
    <property type="match status" value="1"/>
</dbReference>
<dbReference type="InterPro" id="IPR027417">
    <property type="entry name" value="P-loop_NTPase"/>
</dbReference>
<evidence type="ECO:0000259" key="11">
    <source>
        <dbReference type="PROSITE" id="PS51866"/>
    </source>
</evidence>
<dbReference type="EMBL" id="SOAX01000003">
    <property type="protein sequence ID" value="TDT41710.1"/>
    <property type="molecule type" value="Genomic_DNA"/>
</dbReference>
<evidence type="ECO:0000256" key="8">
    <source>
        <dbReference type="ARBA" id="ARBA00023136"/>
    </source>
</evidence>
<organism evidence="12 13">
    <name type="scientific">Halospina denitrificans</name>
    <dbReference type="NCBI Taxonomy" id="332522"/>
    <lineage>
        <taxon>Bacteria</taxon>
        <taxon>Pseudomonadati</taxon>
        <taxon>Pseudomonadota</taxon>
        <taxon>Gammaproteobacteria</taxon>
        <taxon>Halospina</taxon>
    </lineage>
</organism>
<evidence type="ECO:0000256" key="2">
    <source>
        <dbReference type="ARBA" id="ARBA00022475"/>
    </source>
</evidence>
<dbReference type="InterPro" id="IPR005116">
    <property type="entry name" value="Transp-assoc_OB_typ1"/>
</dbReference>
<dbReference type="GO" id="GO:0140359">
    <property type="term" value="F:ABC-type transporter activity"/>
    <property type="evidence" value="ECO:0007669"/>
    <property type="project" value="InterPro"/>
</dbReference>
<reference evidence="12 13" key="1">
    <citation type="submission" date="2019-03" db="EMBL/GenBank/DDBJ databases">
        <title>Genomic Encyclopedia of Type Strains, Phase IV (KMG-IV): sequencing the most valuable type-strain genomes for metagenomic binning, comparative biology and taxonomic classification.</title>
        <authorList>
            <person name="Goeker M."/>
        </authorList>
    </citation>
    <scope>NUCLEOTIDE SEQUENCE [LARGE SCALE GENOMIC DNA]</scope>
    <source>
        <strain evidence="12 13">DSM 15505</strain>
    </source>
</reference>
<dbReference type="OrthoDB" id="9802264at2"/>
<keyword evidence="4" id="KW-0997">Cell inner membrane</keyword>
<proteinExistence type="predicted"/>
<dbReference type="SMART" id="SM00382">
    <property type="entry name" value="AAA"/>
    <property type="match status" value="1"/>
</dbReference>
<evidence type="ECO:0000256" key="6">
    <source>
        <dbReference type="ARBA" id="ARBA00022840"/>
    </source>
</evidence>
<feature type="domain" description="Mop" evidence="11">
    <location>
        <begin position="291"/>
        <end position="355"/>
    </location>
</feature>
<dbReference type="PANTHER" id="PTHR43514">
    <property type="entry name" value="ABC TRANSPORTER I FAMILY MEMBER 10"/>
    <property type="match status" value="1"/>
</dbReference>
<dbReference type="GO" id="GO:0016887">
    <property type="term" value="F:ATP hydrolysis activity"/>
    <property type="evidence" value="ECO:0007669"/>
    <property type="project" value="InterPro"/>
</dbReference>
<dbReference type="SUPFAM" id="SSF52540">
    <property type="entry name" value="P-loop containing nucleoside triphosphate hydrolases"/>
    <property type="match status" value="1"/>
</dbReference>
<keyword evidence="13" id="KW-1185">Reference proteome</keyword>
<keyword evidence="5" id="KW-0547">Nucleotide-binding</keyword>
<dbReference type="Pfam" id="PF00005">
    <property type="entry name" value="ABC_tran"/>
    <property type="match status" value="1"/>
</dbReference>
<evidence type="ECO:0000256" key="7">
    <source>
        <dbReference type="ARBA" id="ARBA00022967"/>
    </source>
</evidence>
<dbReference type="PROSITE" id="PS51866">
    <property type="entry name" value="MOP"/>
    <property type="match status" value="1"/>
</dbReference>
<keyword evidence="8" id="KW-0472">Membrane</keyword>
<evidence type="ECO:0000313" key="12">
    <source>
        <dbReference type="EMBL" id="TDT41710.1"/>
    </source>
</evidence>
<keyword evidence="6 12" id="KW-0067">ATP-binding</keyword>
<gene>
    <name evidence="12" type="ORF">DES49_1812</name>
</gene>
<keyword evidence="3 9" id="KW-0500">Molybdenum</keyword>
<dbReference type="InterPro" id="IPR003439">
    <property type="entry name" value="ABC_transporter-like_ATP-bd"/>
</dbReference>
<dbReference type="PROSITE" id="PS00211">
    <property type="entry name" value="ABC_TRANSPORTER_1"/>
    <property type="match status" value="1"/>
</dbReference>
<dbReference type="InterPro" id="IPR003593">
    <property type="entry name" value="AAA+_ATPase"/>
</dbReference>
<evidence type="ECO:0000313" key="13">
    <source>
        <dbReference type="Proteomes" id="UP000295830"/>
    </source>
</evidence>
<dbReference type="InterPro" id="IPR004606">
    <property type="entry name" value="Mop_domain"/>
</dbReference>
<accession>A0A4R7JTS9</accession>
<evidence type="ECO:0000256" key="5">
    <source>
        <dbReference type="ARBA" id="ARBA00022741"/>
    </source>
</evidence>
<name>A0A4R7JTS9_9GAMM</name>
<keyword evidence="2" id="KW-1003">Cell membrane</keyword>
<dbReference type="AlphaFoldDB" id="A0A4R7JTS9"/>
<keyword evidence="1" id="KW-0813">Transport</keyword>
<dbReference type="InterPro" id="IPR008995">
    <property type="entry name" value="Mo/tungstate-bd_C_term_dom"/>
</dbReference>
<dbReference type="PROSITE" id="PS50893">
    <property type="entry name" value="ABC_TRANSPORTER_2"/>
    <property type="match status" value="1"/>
</dbReference>
<evidence type="ECO:0000256" key="3">
    <source>
        <dbReference type="ARBA" id="ARBA00022505"/>
    </source>
</evidence>
<dbReference type="GO" id="GO:0015098">
    <property type="term" value="F:molybdate ion transmembrane transporter activity"/>
    <property type="evidence" value="ECO:0007669"/>
    <property type="project" value="InterPro"/>
</dbReference>
<dbReference type="GO" id="GO:0005524">
    <property type="term" value="F:ATP binding"/>
    <property type="evidence" value="ECO:0007669"/>
    <property type="project" value="UniProtKB-KW"/>
</dbReference>
<keyword evidence="7" id="KW-1278">Translocase</keyword>
<sequence length="355" mass="38999">MSIEARLRVERSDFSLDVDLSLPEEGITAVFGPSGCGKTTLLRAMAGLERDARGHLWIGNECWQDERRFLPTHKRRLGYVFQEPSLFPHLTVARNLSYGLRRLGDDAPPVALDQAVELLGIGHLLERRPHQLSGGEQQRVAIARALASDPAILLLDEPLAAVDQDRKQEILPYLERLHRELSMPVIYVSHARDEVARLADHMVLLEEGRARATGDAKALFSRLDLPLAHGPDTETVIDATVAGHDAEFGLTWLDTAAGRFVAVRQDLPKGSPARLQVLARDVSITLGRPTDTSILNLFPATVDTMVDEGSAQTTVRLRVGTVPMLARITRKSAVELGLESGSNVYAQIKSVALLR</sequence>
<evidence type="ECO:0000256" key="9">
    <source>
        <dbReference type="PROSITE-ProRule" id="PRU01213"/>
    </source>
</evidence>
<dbReference type="Proteomes" id="UP000295830">
    <property type="component" value="Unassembled WGS sequence"/>
</dbReference>
<dbReference type="RefSeq" id="WP_133736059.1">
    <property type="nucleotide sequence ID" value="NZ_SOAX01000003.1"/>
</dbReference>
<evidence type="ECO:0000256" key="1">
    <source>
        <dbReference type="ARBA" id="ARBA00022448"/>
    </source>
</evidence>
<dbReference type="Gene3D" id="3.40.50.300">
    <property type="entry name" value="P-loop containing nucleotide triphosphate hydrolases"/>
    <property type="match status" value="1"/>
</dbReference>
<feature type="domain" description="ABC transporter" evidence="10">
    <location>
        <begin position="7"/>
        <end position="232"/>
    </location>
</feature>
<comment type="caution">
    <text evidence="12">The sequence shown here is derived from an EMBL/GenBank/DDBJ whole genome shotgun (WGS) entry which is preliminary data.</text>
</comment>
<dbReference type="InterPro" id="IPR011868">
    <property type="entry name" value="ModC_ABC_ATP-bd"/>
</dbReference>
<dbReference type="NCBIfam" id="TIGR02142">
    <property type="entry name" value="modC_ABC"/>
    <property type="match status" value="1"/>
</dbReference>
<dbReference type="InterPro" id="IPR017871">
    <property type="entry name" value="ABC_transporter-like_CS"/>
</dbReference>
<dbReference type="GO" id="GO:0016020">
    <property type="term" value="C:membrane"/>
    <property type="evidence" value="ECO:0007669"/>
    <property type="project" value="InterPro"/>
</dbReference>
<evidence type="ECO:0000259" key="10">
    <source>
        <dbReference type="PROSITE" id="PS50893"/>
    </source>
</evidence>
<dbReference type="SUPFAM" id="SSF50331">
    <property type="entry name" value="MOP-like"/>
    <property type="match status" value="1"/>
</dbReference>
<dbReference type="Pfam" id="PF03459">
    <property type="entry name" value="TOBE"/>
    <property type="match status" value="1"/>
</dbReference>
<dbReference type="InterPro" id="IPR050334">
    <property type="entry name" value="Molybdenum_import_ModC"/>
</dbReference>